<evidence type="ECO:0000313" key="1">
    <source>
        <dbReference type="Proteomes" id="UP000036681"/>
    </source>
</evidence>
<accession>A0A0M3IRZ5</accession>
<name>A0A0M3IRZ5_ASCLU</name>
<dbReference type="WBParaSite" id="ALUE_0002152301-mRNA-1">
    <property type="protein sequence ID" value="ALUE_0002152301-mRNA-1"/>
    <property type="gene ID" value="ALUE_0002152301"/>
</dbReference>
<reference evidence="2" key="1">
    <citation type="submission" date="2017-02" db="UniProtKB">
        <authorList>
            <consortium name="WormBaseParasite"/>
        </authorList>
    </citation>
    <scope>IDENTIFICATION</scope>
</reference>
<evidence type="ECO:0000313" key="2">
    <source>
        <dbReference type="WBParaSite" id="ALUE_0002152301-mRNA-1"/>
    </source>
</evidence>
<keyword evidence="1" id="KW-1185">Reference proteome</keyword>
<dbReference type="AlphaFoldDB" id="A0A0M3IRZ5"/>
<organism evidence="1 2">
    <name type="scientific">Ascaris lumbricoides</name>
    <name type="common">Giant roundworm</name>
    <dbReference type="NCBI Taxonomy" id="6252"/>
    <lineage>
        <taxon>Eukaryota</taxon>
        <taxon>Metazoa</taxon>
        <taxon>Ecdysozoa</taxon>
        <taxon>Nematoda</taxon>
        <taxon>Chromadorea</taxon>
        <taxon>Rhabditida</taxon>
        <taxon>Spirurina</taxon>
        <taxon>Ascaridomorpha</taxon>
        <taxon>Ascaridoidea</taxon>
        <taxon>Ascarididae</taxon>
        <taxon>Ascaris</taxon>
    </lineage>
</organism>
<sequence length="199" mass="23172">MIERLLVLRRPKSSYMTGEEMPGYCALYAACSKQLKHEQRACMPTSAAGRLMPGLPRRRTGICNQLLVADFQAVDVLNLRVEQMFDDCVDEAVKEEEPIPNKYDSGRCSDNWPLLPYYYDGYTCLHRLRVVQLHCGKLMKCCHRAQRCRRHIDESEMTVQLKKLKDEVITKSAACQIHSYNEYQKKHWKASQKDVERII</sequence>
<proteinExistence type="predicted"/>
<dbReference type="Proteomes" id="UP000036681">
    <property type="component" value="Unplaced"/>
</dbReference>
<protein>
    <submittedName>
        <fullName evidence="2">C3H1-type domain-containing protein</fullName>
    </submittedName>
</protein>